<dbReference type="EMBL" id="MH629685">
    <property type="protein sequence ID" value="AXN58369.1"/>
    <property type="molecule type" value="Genomic_DNA"/>
</dbReference>
<accession>A0A346FK64</accession>
<protein>
    <submittedName>
        <fullName evidence="1">Uncharacterized protein</fullName>
    </submittedName>
</protein>
<sequence>MNKTTFNDPCSIALQMDEELMRIHNPYVEQLVESGYDRQDVEIASTMFQKKTFPCVIHGRQFETEEQYHAELHEFMNGM</sequence>
<proteinExistence type="predicted"/>
<name>A0A346FK64_9CAUD</name>
<evidence type="ECO:0000313" key="2">
    <source>
        <dbReference type="Proteomes" id="UP000259950"/>
    </source>
</evidence>
<dbReference type="GeneID" id="65115555"/>
<dbReference type="Proteomes" id="UP000259950">
    <property type="component" value="Segment"/>
</dbReference>
<keyword evidence="2" id="KW-1185">Reference proteome</keyword>
<dbReference type="RefSeq" id="YP_010097888.1">
    <property type="nucleotide sequence ID" value="NC_055761.1"/>
</dbReference>
<reference evidence="1" key="1">
    <citation type="submission" date="2018-07" db="EMBL/GenBank/DDBJ databases">
        <title>Complete genome sequence of the cyanophage S-PRM1 isolated from Singapore coastal waters.</title>
        <authorList>
            <person name="Chenard C."/>
            <person name="Kolundzija S."/>
            <person name="Lauro F.M."/>
        </authorList>
    </citation>
    <scope>NUCLEOTIDE SEQUENCE [LARGE SCALE GENOMIC DNA]</scope>
</reference>
<organism evidence="1">
    <name type="scientific">Synechococcus virus S-PRM1</name>
    <dbReference type="NCBI Taxonomy" id="2100130"/>
    <lineage>
        <taxon>Viruses</taxon>
        <taxon>Duplodnaviria</taxon>
        <taxon>Heunggongvirae</taxon>
        <taxon>Uroviricota</taxon>
        <taxon>Caudoviricetes</taxon>
        <taxon>Pantevenvirales</taxon>
        <taxon>Kyanoviridae</taxon>
        <taxon>Makelovirus</taxon>
        <taxon>Makelovirus prm1</taxon>
    </lineage>
</organism>
<evidence type="ECO:0000313" key="1">
    <source>
        <dbReference type="EMBL" id="AXN58369.1"/>
    </source>
</evidence>
<dbReference type="KEGG" id="vg:65115555"/>